<name>A0ACC0BRP4_CATRO</name>
<evidence type="ECO:0000313" key="1">
    <source>
        <dbReference type="EMBL" id="KAI5675361.1"/>
    </source>
</evidence>
<keyword evidence="2" id="KW-1185">Reference proteome</keyword>
<organism evidence="1 2">
    <name type="scientific">Catharanthus roseus</name>
    <name type="common">Madagascar periwinkle</name>
    <name type="synonym">Vinca rosea</name>
    <dbReference type="NCBI Taxonomy" id="4058"/>
    <lineage>
        <taxon>Eukaryota</taxon>
        <taxon>Viridiplantae</taxon>
        <taxon>Streptophyta</taxon>
        <taxon>Embryophyta</taxon>
        <taxon>Tracheophyta</taxon>
        <taxon>Spermatophyta</taxon>
        <taxon>Magnoliopsida</taxon>
        <taxon>eudicotyledons</taxon>
        <taxon>Gunneridae</taxon>
        <taxon>Pentapetalae</taxon>
        <taxon>asterids</taxon>
        <taxon>lamiids</taxon>
        <taxon>Gentianales</taxon>
        <taxon>Apocynaceae</taxon>
        <taxon>Rauvolfioideae</taxon>
        <taxon>Vinceae</taxon>
        <taxon>Catharanthinae</taxon>
        <taxon>Catharanthus</taxon>
    </lineage>
</organism>
<accession>A0ACC0BRP4</accession>
<sequence>MGRKEEIIRDLFVPHDSEVILAIPLSPNLLEDTRVWHFTRVEADLKLEHYTSGQFFSGGPMFLSLLAILVGYDTICDQLCGRRNSQWCIGRYVDEEIRDGVLGDLEGLVHFGFYRRSVDVVLWGEDGEVMVATAMPLGLISRVEEVKLWAIVLGARFTLSCGLPRVELESDCANVVDKLRHASPDLFLLVYITEFAKRLLDSFSCEDVVAISRSQNKVADKLAKYVVSLLFTYFWFGHGPNYITSVFKADLPS</sequence>
<reference evidence="2" key="1">
    <citation type="journal article" date="2023" name="Nat. Plants">
        <title>Single-cell RNA sequencing provides a high-resolution roadmap for understanding the multicellular compartmentation of specialized metabolism.</title>
        <authorList>
            <person name="Sun S."/>
            <person name="Shen X."/>
            <person name="Li Y."/>
            <person name="Li Y."/>
            <person name="Wang S."/>
            <person name="Li R."/>
            <person name="Zhang H."/>
            <person name="Shen G."/>
            <person name="Guo B."/>
            <person name="Wei J."/>
            <person name="Xu J."/>
            <person name="St-Pierre B."/>
            <person name="Chen S."/>
            <person name="Sun C."/>
        </authorList>
    </citation>
    <scope>NUCLEOTIDE SEQUENCE [LARGE SCALE GENOMIC DNA]</scope>
</reference>
<evidence type="ECO:0000313" key="2">
    <source>
        <dbReference type="Proteomes" id="UP001060085"/>
    </source>
</evidence>
<proteinExistence type="predicted"/>
<protein>
    <submittedName>
        <fullName evidence="1">Uncharacterized protein</fullName>
    </submittedName>
</protein>
<dbReference type="EMBL" id="CM044702">
    <property type="protein sequence ID" value="KAI5675361.1"/>
    <property type="molecule type" value="Genomic_DNA"/>
</dbReference>
<comment type="caution">
    <text evidence="1">The sequence shown here is derived from an EMBL/GenBank/DDBJ whole genome shotgun (WGS) entry which is preliminary data.</text>
</comment>
<dbReference type="Proteomes" id="UP001060085">
    <property type="component" value="Linkage Group LG02"/>
</dbReference>
<gene>
    <name evidence="1" type="ORF">M9H77_06311</name>
</gene>